<evidence type="ECO:0000259" key="2">
    <source>
        <dbReference type="Pfam" id="PF00082"/>
    </source>
</evidence>
<accession>A0A832PQK2</accession>
<dbReference type="Gene3D" id="3.40.50.200">
    <property type="entry name" value="Peptidase S8/S53 domain"/>
    <property type="match status" value="1"/>
</dbReference>
<dbReference type="InterPro" id="IPR036852">
    <property type="entry name" value="Peptidase_S8/S53_dom_sf"/>
</dbReference>
<dbReference type="GO" id="GO:0006508">
    <property type="term" value="P:proteolysis"/>
    <property type="evidence" value="ECO:0007669"/>
    <property type="project" value="InterPro"/>
</dbReference>
<feature type="domain" description="Peptidase S8/S53" evidence="2">
    <location>
        <begin position="30"/>
        <end position="134"/>
    </location>
</feature>
<dbReference type="SUPFAM" id="SSF52743">
    <property type="entry name" value="Subtilisin-like"/>
    <property type="match status" value="1"/>
</dbReference>
<name>A0A832PQK2_9RHOB</name>
<organism evidence="3 4">
    <name type="scientific">Paracoccus solventivorans</name>
    <dbReference type="NCBI Taxonomy" id="53463"/>
    <lineage>
        <taxon>Bacteria</taxon>
        <taxon>Pseudomonadati</taxon>
        <taxon>Pseudomonadota</taxon>
        <taxon>Alphaproteobacteria</taxon>
        <taxon>Rhodobacterales</taxon>
        <taxon>Paracoccaceae</taxon>
        <taxon>Paracoccus</taxon>
    </lineage>
</organism>
<dbReference type="AlphaFoldDB" id="A0A832PQK2"/>
<evidence type="ECO:0000256" key="1">
    <source>
        <dbReference type="SAM" id="MobiDB-lite"/>
    </source>
</evidence>
<dbReference type="InterPro" id="IPR000209">
    <property type="entry name" value="Peptidase_S8/S53_dom"/>
</dbReference>
<dbReference type="GO" id="GO:0004252">
    <property type="term" value="F:serine-type endopeptidase activity"/>
    <property type="evidence" value="ECO:0007669"/>
    <property type="project" value="InterPro"/>
</dbReference>
<evidence type="ECO:0000313" key="3">
    <source>
        <dbReference type="EMBL" id="HHW34976.1"/>
    </source>
</evidence>
<reference evidence="3 4" key="1">
    <citation type="journal article" date="2020" name="Biotechnol. Biofuels">
        <title>New insights from the biogas microbiome by comprehensive genome-resolved metagenomics of nearly 1600 species originating from multiple anaerobic digesters.</title>
        <authorList>
            <person name="Campanaro S."/>
            <person name="Treu L."/>
            <person name="Rodriguez-R L.M."/>
            <person name="Kovalovszki A."/>
            <person name="Ziels R.M."/>
            <person name="Maus I."/>
            <person name="Zhu X."/>
            <person name="Kougias P.G."/>
            <person name="Basile A."/>
            <person name="Luo G."/>
            <person name="Schluter A."/>
            <person name="Konstantinidis K.T."/>
            <person name="Angelidaki I."/>
        </authorList>
    </citation>
    <scope>NUCLEOTIDE SEQUENCE [LARGE SCALE GENOMIC DNA]</scope>
    <source>
        <strain evidence="3">AS04akNAM_125</strain>
    </source>
</reference>
<sequence>MRAPRIGVVDSGGPPDAMTGARAFHPRGDGPARPDRLGHGSAVAAVLARAAPGAELLHAQVFDATPVTSADRVARAVEWLVPRADIILLSLGLATDRPVLRAACDRALAAGVCLVAAAPARAAGTCWPAAYPGVVAATGDARCDWDELSWLPGPVVGAWCGSPERGGRGMGGASLAAARVAGHLAAGFPGALADPAAWLAARCRFLGPERRRA</sequence>
<gene>
    <name evidence="3" type="ORF">GXX24_12680</name>
</gene>
<dbReference type="EMBL" id="DULP01000203">
    <property type="protein sequence ID" value="HHW34976.1"/>
    <property type="molecule type" value="Genomic_DNA"/>
</dbReference>
<proteinExistence type="predicted"/>
<protein>
    <submittedName>
        <fullName evidence="3">S8/S53 family peptidase</fullName>
    </submittedName>
</protein>
<dbReference type="CDD" id="cd00306">
    <property type="entry name" value="Peptidases_S8_S53"/>
    <property type="match status" value="1"/>
</dbReference>
<dbReference type="Pfam" id="PF00082">
    <property type="entry name" value="Peptidase_S8"/>
    <property type="match status" value="1"/>
</dbReference>
<evidence type="ECO:0000313" key="4">
    <source>
        <dbReference type="Proteomes" id="UP000580830"/>
    </source>
</evidence>
<feature type="region of interest" description="Disordered" evidence="1">
    <location>
        <begin position="1"/>
        <end position="20"/>
    </location>
</feature>
<dbReference type="Proteomes" id="UP000580830">
    <property type="component" value="Unassembled WGS sequence"/>
</dbReference>
<comment type="caution">
    <text evidence="3">The sequence shown here is derived from an EMBL/GenBank/DDBJ whole genome shotgun (WGS) entry which is preliminary data.</text>
</comment>